<gene>
    <name evidence="2" type="ORF">AB8O55_26345</name>
</gene>
<dbReference type="RefSeq" id="WP_369775588.1">
    <property type="nucleotide sequence ID" value="NZ_JBGEHV010000070.1"/>
</dbReference>
<dbReference type="NCBIfam" id="NF033521">
    <property type="entry name" value="lasso_leader_L3"/>
    <property type="match status" value="1"/>
</dbReference>
<sequence length="136" mass="14700">VFCGFLICWFPFGLILGAPVGGPPVRDTRGIRLRLAPTVPRAAPDAPAKQAPEVDHDRAATMRNTGESPSRLLKAVQGTADHREGPRTGRHVYDMEATTMNETYTAPQLTEVGDFTADTLGRGGTVYDSLITTYRA</sequence>
<proteinExistence type="predicted"/>
<organism evidence="2 3">
    <name type="scientific">Saccharopolyspora cebuensis</name>
    <dbReference type="NCBI Taxonomy" id="418759"/>
    <lineage>
        <taxon>Bacteria</taxon>
        <taxon>Bacillati</taxon>
        <taxon>Actinomycetota</taxon>
        <taxon>Actinomycetes</taxon>
        <taxon>Pseudonocardiales</taxon>
        <taxon>Pseudonocardiaceae</taxon>
        <taxon>Saccharopolyspora</taxon>
    </lineage>
</organism>
<evidence type="ECO:0000313" key="2">
    <source>
        <dbReference type="EMBL" id="MEY8042943.1"/>
    </source>
</evidence>
<evidence type="ECO:0000313" key="3">
    <source>
        <dbReference type="Proteomes" id="UP001564626"/>
    </source>
</evidence>
<dbReference type="Proteomes" id="UP001564626">
    <property type="component" value="Unassembled WGS sequence"/>
</dbReference>
<reference evidence="2 3" key="1">
    <citation type="submission" date="2024-08" db="EMBL/GenBank/DDBJ databases">
        <title>Genome mining of Saccharopolyspora cebuensis PGLac3 from Nigerian medicinal plant.</title>
        <authorList>
            <person name="Ezeobiora C.E."/>
            <person name="Igbokwe N.H."/>
            <person name="Amin D.H."/>
            <person name="Mendie U.E."/>
        </authorList>
    </citation>
    <scope>NUCLEOTIDE SEQUENCE [LARGE SCALE GENOMIC DNA]</scope>
    <source>
        <strain evidence="2 3">PGLac3</strain>
    </source>
</reference>
<comment type="caution">
    <text evidence="2">The sequence shown here is derived from an EMBL/GenBank/DDBJ whole genome shotgun (WGS) entry which is preliminary data.</text>
</comment>
<feature type="non-terminal residue" evidence="2">
    <location>
        <position position="1"/>
    </location>
</feature>
<dbReference type="EMBL" id="JBGEHV010000070">
    <property type="protein sequence ID" value="MEY8042943.1"/>
    <property type="molecule type" value="Genomic_DNA"/>
</dbReference>
<keyword evidence="3" id="KW-1185">Reference proteome</keyword>
<name>A0ABV4CPC2_9PSEU</name>
<protein>
    <submittedName>
        <fullName evidence="2">Lasso RiPP family leader peptide-containing protein</fullName>
    </submittedName>
</protein>
<accession>A0ABV4CPC2</accession>
<evidence type="ECO:0000256" key="1">
    <source>
        <dbReference type="SAM" id="MobiDB-lite"/>
    </source>
</evidence>
<feature type="region of interest" description="Disordered" evidence="1">
    <location>
        <begin position="61"/>
        <end position="88"/>
    </location>
</feature>